<dbReference type="Gramene" id="Ma01_t08880.1">
    <property type="protein sequence ID" value="Ma01_p08880.1"/>
    <property type="gene ID" value="Ma01_g08880"/>
</dbReference>
<reference evidence="2" key="2">
    <citation type="submission" date="2021-05" db="UniProtKB">
        <authorList>
            <consortium name="EnsemblPlants"/>
        </authorList>
    </citation>
    <scope>IDENTIFICATION</scope>
    <source>
        <strain evidence="2">subsp. malaccensis</strain>
    </source>
</reference>
<sequence length="61" mass="7236">MLLHYHFLVQWILMAMQHKREAKLGTKSWTQASYLVMNCGLLTNWISLKQLSKQSQSLTLW</sequence>
<dbReference type="Proteomes" id="UP000012960">
    <property type="component" value="Unplaced"/>
</dbReference>
<keyword evidence="3" id="KW-1185">Reference proteome</keyword>
<evidence type="ECO:0000313" key="1">
    <source>
        <dbReference type="EMBL" id="CAG1858975.1"/>
    </source>
</evidence>
<proteinExistence type="predicted"/>
<evidence type="ECO:0000313" key="2">
    <source>
        <dbReference type="EnsemblPlants" id="Ma01_p08880.1"/>
    </source>
</evidence>
<reference evidence="1" key="1">
    <citation type="submission" date="2021-03" db="EMBL/GenBank/DDBJ databases">
        <authorList>
            <consortium name="Genoscope - CEA"/>
            <person name="William W."/>
        </authorList>
    </citation>
    <scope>NUCLEOTIDE SEQUENCE</scope>
    <source>
        <strain evidence="1">Doubled-haploid Pahang</strain>
    </source>
</reference>
<protein>
    <submittedName>
        <fullName evidence="1">(wild Malaysian banana) hypothetical protein</fullName>
    </submittedName>
</protein>
<dbReference type="EMBL" id="HG996466">
    <property type="protein sequence ID" value="CAG1858975.1"/>
    <property type="molecule type" value="Genomic_DNA"/>
</dbReference>
<evidence type="ECO:0000313" key="3">
    <source>
        <dbReference type="Proteomes" id="UP000012960"/>
    </source>
</evidence>
<dbReference type="EnsemblPlants" id="Ma01_t08880.1">
    <property type="protein sequence ID" value="Ma01_p08880.1"/>
    <property type="gene ID" value="Ma01_g08880"/>
</dbReference>
<gene>
    <name evidence="1" type="ORF">GSMUA_292700.1</name>
</gene>
<organism evidence="2 3">
    <name type="scientific">Musa acuminata subsp. malaccensis</name>
    <name type="common">Wild banana</name>
    <name type="synonym">Musa malaccensis</name>
    <dbReference type="NCBI Taxonomy" id="214687"/>
    <lineage>
        <taxon>Eukaryota</taxon>
        <taxon>Viridiplantae</taxon>
        <taxon>Streptophyta</taxon>
        <taxon>Embryophyta</taxon>
        <taxon>Tracheophyta</taxon>
        <taxon>Spermatophyta</taxon>
        <taxon>Magnoliopsida</taxon>
        <taxon>Liliopsida</taxon>
        <taxon>Zingiberales</taxon>
        <taxon>Musaceae</taxon>
        <taxon>Musa</taxon>
    </lineage>
</organism>
<name>A0A804HRW9_MUSAM</name>
<dbReference type="AlphaFoldDB" id="A0A804HRW9"/>
<dbReference type="InParanoid" id="A0A804HRW9"/>
<accession>A0A804HRW9</accession>